<dbReference type="OrthoDB" id="269722at2"/>
<proteinExistence type="predicted"/>
<name>A0A517TS94_9BACT</name>
<protein>
    <submittedName>
        <fullName evidence="1">Uncharacterized protein</fullName>
    </submittedName>
</protein>
<organism evidence="1 2">
    <name type="scientific">Lacipirellula limnantheis</name>
    <dbReference type="NCBI Taxonomy" id="2528024"/>
    <lineage>
        <taxon>Bacteria</taxon>
        <taxon>Pseudomonadati</taxon>
        <taxon>Planctomycetota</taxon>
        <taxon>Planctomycetia</taxon>
        <taxon>Pirellulales</taxon>
        <taxon>Lacipirellulaceae</taxon>
        <taxon>Lacipirellula</taxon>
    </lineage>
</organism>
<dbReference type="KEGG" id="llh:I41_03990"/>
<dbReference type="EMBL" id="CP036339">
    <property type="protein sequence ID" value="QDT71243.1"/>
    <property type="molecule type" value="Genomic_DNA"/>
</dbReference>
<dbReference type="RefSeq" id="WP_145430394.1">
    <property type="nucleotide sequence ID" value="NZ_CP036339.1"/>
</dbReference>
<sequence length="161" mass="18433">MQSLRTDGSQREDDDDALYKRVLKDVCFLYHELADYRHIMGDLDYANDYSIHYWELLNRVDTGRVDDRFIRGGILILMLAMLQDVFDGSGDSISKHRAAATKALAEFIPEDKDMLRLGDAVAHGLQLLAESRIGDDRFNSDVCWAYQAFVRKYFVDASLEG</sequence>
<keyword evidence="2" id="KW-1185">Reference proteome</keyword>
<dbReference type="AlphaFoldDB" id="A0A517TS94"/>
<accession>A0A517TS94</accession>
<reference evidence="1 2" key="1">
    <citation type="submission" date="2019-02" db="EMBL/GenBank/DDBJ databases">
        <title>Deep-cultivation of Planctomycetes and their phenomic and genomic characterization uncovers novel biology.</title>
        <authorList>
            <person name="Wiegand S."/>
            <person name="Jogler M."/>
            <person name="Boedeker C."/>
            <person name="Pinto D."/>
            <person name="Vollmers J."/>
            <person name="Rivas-Marin E."/>
            <person name="Kohn T."/>
            <person name="Peeters S.H."/>
            <person name="Heuer A."/>
            <person name="Rast P."/>
            <person name="Oberbeckmann S."/>
            <person name="Bunk B."/>
            <person name="Jeske O."/>
            <person name="Meyerdierks A."/>
            <person name="Storesund J.E."/>
            <person name="Kallscheuer N."/>
            <person name="Luecker S."/>
            <person name="Lage O.M."/>
            <person name="Pohl T."/>
            <person name="Merkel B.J."/>
            <person name="Hornburger P."/>
            <person name="Mueller R.-W."/>
            <person name="Bruemmer F."/>
            <person name="Labrenz M."/>
            <person name="Spormann A.M."/>
            <person name="Op den Camp H."/>
            <person name="Overmann J."/>
            <person name="Amann R."/>
            <person name="Jetten M.S.M."/>
            <person name="Mascher T."/>
            <person name="Medema M.H."/>
            <person name="Devos D.P."/>
            <person name="Kaster A.-K."/>
            <person name="Ovreas L."/>
            <person name="Rohde M."/>
            <person name="Galperin M.Y."/>
            <person name="Jogler C."/>
        </authorList>
    </citation>
    <scope>NUCLEOTIDE SEQUENCE [LARGE SCALE GENOMIC DNA]</scope>
    <source>
        <strain evidence="1 2">I41</strain>
    </source>
</reference>
<evidence type="ECO:0000313" key="2">
    <source>
        <dbReference type="Proteomes" id="UP000317909"/>
    </source>
</evidence>
<gene>
    <name evidence="1" type="ORF">I41_03990</name>
</gene>
<evidence type="ECO:0000313" key="1">
    <source>
        <dbReference type="EMBL" id="QDT71243.1"/>
    </source>
</evidence>
<dbReference type="Proteomes" id="UP000317909">
    <property type="component" value="Chromosome"/>
</dbReference>